<gene>
    <name evidence="1" type="ORF">GCM10007170_21200</name>
</gene>
<dbReference type="EMBL" id="BMFW01000008">
    <property type="protein sequence ID" value="GGH95509.1"/>
    <property type="molecule type" value="Genomic_DNA"/>
</dbReference>
<keyword evidence="2" id="KW-1185">Reference proteome</keyword>
<organism evidence="1 2">
    <name type="scientific">Arthrobacter liuii</name>
    <dbReference type="NCBI Taxonomy" id="1476996"/>
    <lineage>
        <taxon>Bacteria</taxon>
        <taxon>Bacillati</taxon>
        <taxon>Actinomycetota</taxon>
        <taxon>Actinomycetes</taxon>
        <taxon>Micrococcales</taxon>
        <taxon>Micrococcaceae</taxon>
        <taxon>Arthrobacter</taxon>
    </lineage>
</organism>
<dbReference type="Proteomes" id="UP000643279">
    <property type="component" value="Unassembled WGS sequence"/>
</dbReference>
<proteinExistence type="predicted"/>
<protein>
    <recommendedName>
        <fullName evidence="3">Peptide chain release factor 1 (ERF1)</fullName>
    </recommendedName>
</protein>
<evidence type="ECO:0008006" key="3">
    <source>
        <dbReference type="Google" id="ProtNLM"/>
    </source>
</evidence>
<dbReference type="InterPro" id="IPR042226">
    <property type="entry name" value="eFR1_2_sf"/>
</dbReference>
<reference evidence="2" key="1">
    <citation type="journal article" date="2019" name="Int. J. Syst. Evol. Microbiol.">
        <title>The Global Catalogue of Microorganisms (GCM) 10K type strain sequencing project: providing services to taxonomists for standard genome sequencing and annotation.</title>
        <authorList>
            <consortium name="The Broad Institute Genomics Platform"/>
            <consortium name="The Broad Institute Genome Sequencing Center for Infectious Disease"/>
            <person name="Wu L."/>
            <person name="Ma J."/>
        </authorList>
    </citation>
    <scope>NUCLEOTIDE SEQUENCE [LARGE SCALE GENOMIC DNA]</scope>
    <source>
        <strain evidence="2">CGMCC 1.12778</strain>
    </source>
</reference>
<dbReference type="RefSeq" id="WP_188571573.1">
    <property type="nucleotide sequence ID" value="NZ_BMFW01000008.1"/>
</dbReference>
<accession>A0ABQ2AQ81</accession>
<comment type="caution">
    <text evidence="1">The sequence shown here is derived from an EMBL/GenBank/DDBJ whole genome shotgun (WGS) entry which is preliminary data.</text>
</comment>
<evidence type="ECO:0000313" key="2">
    <source>
        <dbReference type="Proteomes" id="UP000643279"/>
    </source>
</evidence>
<dbReference type="Gene3D" id="3.30.420.60">
    <property type="entry name" value="eRF1 domain 2"/>
    <property type="match status" value="1"/>
</dbReference>
<dbReference type="InterPro" id="IPR040701">
    <property type="entry name" value="Bact_RF_family2"/>
</dbReference>
<name>A0ABQ2AQ81_9MICC</name>
<evidence type="ECO:0000313" key="1">
    <source>
        <dbReference type="EMBL" id="GGH95509.1"/>
    </source>
</evidence>
<dbReference type="Pfam" id="PF18844">
    <property type="entry name" value="baeRF_family2"/>
    <property type="match status" value="1"/>
</dbReference>
<dbReference type="SUPFAM" id="SSF53137">
    <property type="entry name" value="Translational machinery components"/>
    <property type="match status" value="1"/>
</dbReference>
<sequence>MAQRLNTNHGSSLKAYADLCRLPGPWCTAYVDAGTGTVDTLEAGDVRPGNARTRLEAQGATSADADAMERALQPAAGSPSPVSRYVLVHDGKVEVNEVLPGTLILPERVSTGPVPDLLPLAKHRPAEFPYVVAEVSREHGEIRLYRAGAGAAGSVQEVEGESEHVHKFHGGGWSELRFQHHTEDVWRRNADEVAGEIDKAASSSGARLIVLAGDIRARGLVKENLSEASRAVLSEVDSHTHTAGADRADLEDQVNQRVAEVWAGEQQAVMDMLAVQEGQPNPESAQGIGDVVHALQQAQVEVLILDDAALAERTLLALDAEPWIATANYEALGAGILGEVPAPAALLRAAALTDAHLLLVPGPVLPKGAGAAALLRWSSGPQVQSS</sequence>